<evidence type="ECO:0000256" key="6">
    <source>
        <dbReference type="SAM" id="MobiDB-lite"/>
    </source>
</evidence>
<gene>
    <name evidence="9" type="ORF">QRT04_05890</name>
</gene>
<evidence type="ECO:0000259" key="7">
    <source>
        <dbReference type="Pfam" id="PF04542"/>
    </source>
</evidence>
<dbReference type="CDD" id="cd06171">
    <property type="entry name" value="Sigma70_r4"/>
    <property type="match status" value="1"/>
</dbReference>
<sequence>MGWEQALDALVRDRGAALVGHAYLLTGDVREAEDLVQDALVRVFSRGRPVTEIRSAEAYVRRAIHTIYLDGFRRRRHWATIRHLAAVDERAHVLPPELAVGDRLVLAEALATLSPRQRACVVLHHVEDLPVDEIALLLDLSAGAVKRYLSDGRAALRAALVGTDVGPPQQRTRSALADRDAPGRRRIDPDDEADAVHEETIELIPRRTR</sequence>
<protein>
    <submittedName>
        <fullName evidence="9">Sigma-70 family RNA polymerase sigma factor</fullName>
    </submittedName>
</protein>
<feature type="domain" description="RNA polymerase sigma factor 70 region 4 type 2" evidence="8">
    <location>
        <begin position="105"/>
        <end position="156"/>
    </location>
</feature>
<comment type="caution">
    <text evidence="9">The sequence shown here is derived from an EMBL/GenBank/DDBJ whole genome shotgun (WGS) entry which is preliminary data.</text>
</comment>
<dbReference type="InterPro" id="IPR039425">
    <property type="entry name" value="RNA_pol_sigma-70-like"/>
</dbReference>
<evidence type="ECO:0000256" key="4">
    <source>
        <dbReference type="ARBA" id="ARBA00023125"/>
    </source>
</evidence>
<dbReference type="Pfam" id="PF04542">
    <property type="entry name" value="Sigma70_r2"/>
    <property type="match status" value="1"/>
</dbReference>
<evidence type="ECO:0000259" key="8">
    <source>
        <dbReference type="Pfam" id="PF08281"/>
    </source>
</evidence>
<dbReference type="InterPro" id="IPR013324">
    <property type="entry name" value="RNA_pol_sigma_r3/r4-like"/>
</dbReference>
<dbReference type="RefSeq" id="WP_289454218.1">
    <property type="nucleotide sequence ID" value="NZ_JAUCGQ010000001.1"/>
</dbReference>
<feature type="compositionally biased region" description="Basic and acidic residues" evidence="6">
    <location>
        <begin position="176"/>
        <end position="197"/>
    </location>
</feature>
<accession>A0ABT7SE62</accession>
<evidence type="ECO:0000256" key="5">
    <source>
        <dbReference type="ARBA" id="ARBA00023163"/>
    </source>
</evidence>
<keyword evidence="10" id="KW-1185">Reference proteome</keyword>
<evidence type="ECO:0000256" key="3">
    <source>
        <dbReference type="ARBA" id="ARBA00023082"/>
    </source>
</evidence>
<reference evidence="9 10" key="1">
    <citation type="submission" date="2023-06" db="EMBL/GenBank/DDBJ databases">
        <title>Cellulomonas sp. MW4 Whole genome sequence.</title>
        <authorList>
            <person name="Park S."/>
        </authorList>
    </citation>
    <scope>NUCLEOTIDE SEQUENCE [LARGE SCALE GENOMIC DNA]</scope>
    <source>
        <strain evidence="9 10">MW4</strain>
    </source>
</reference>
<dbReference type="SUPFAM" id="SSF88659">
    <property type="entry name" value="Sigma3 and sigma4 domains of RNA polymerase sigma factors"/>
    <property type="match status" value="1"/>
</dbReference>
<dbReference type="Gene3D" id="1.10.10.10">
    <property type="entry name" value="Winged helix-like DNA-binding domain superfamily/Winged helix DNA-binding domain"/>
    <property type="match status" value="1"/>
</dbReference>
<evidence type="ECO:0000313" key="10">
    <source>
        <dbReference type="Proteomes" id="UP001529338"/>
    </source>
</evidence>
<feature type="region of interest" description="Disordered" evidence="6">
    <location>
        <begin position="166"/>
        <end position="197"/>
    </location>
</feature>
<comment type="similarity">
    <text evidence="1">Belongs to the sigma-70 factor family. ECF subfamily.</text>
</comment>
<organism evidence="9 10">
    <name type="scientific">Cellulomonas alba</name>
    <dbReference type="NCBI Taxonomy" id="3053467"/>
    <lineage>
        <taxon>Bacteria</taxon>
        <taxon>Bacillati</taxon>
        <taxon>Actinomycetota</taxon>
        <taxon>Actinomycetes</taxon>
        <taxon>Micrococcales</taxon>
        <taxon>Cellulomonadaceae</taxon>
        <taxon>Cellulomonas</taxon>
    </lineage>
</organism>
<feature type="domain" description="RNA polymerase sigma-70 region 2" evidence="7">
    <location>
        <begin position="10"/>
        <end position="76"/>
    </location>
</feature>
<proteinExistence type="inferred from homology"/>
<keyword evidence="4" id="KW-0238">DNA-binding</keyword>
<dbReference type="EMBL" id="JAUCGQ010000001">
    <property type="protein sequence ID" value="MDM7854457.1"/>
    <property type="molecule type" value="Genomic_DNA"/>
</dbReference>
<dbReference type="InterPro" id="IPR036388">
    <property type="entry name" value="WH-like_DNA-bd_sf"/>
</dbReference>
<dbReference type="InterPro" id="IPR013249">
    <property type="entry name" value="RNA_pol_sigma70_r4_t2"/>
</dbReference>
<keyword evidence="3" id="KW-0731">Sigma factor</keyword>
<dbReference type="SUPFAM" id="SSF88946">
    <property type="entry name" value="Sigma2 domain of RNA polymerase sigma factors"/>
    <property type="match status" value="1"/>
</dbReference>
<keyword evidence="2" id="KW-0805">Transcription regulation</keyword>
<dbReference type="InterPro" id="IPR014284">
    <property type="entry name" value="RNA_pol_sigma-70_dom"/>
</dbReference>
<dbReference type="NCBIfam" id="TIGR02937">
    <property type="entry name" value="sigma70-ECF"/>
    <property type="match status" value="1"/>
</dbReference>
<dbReference type="PANTHER" id="PTHR43133">
    <property type="entry name" value="RNA POLYMERASE ECF-TYPE SIGMA FACTO"/>
    <property type="match status" value="1"/>
</dbReference>
<dbReference type="Proteomes" id="UP001529338">
    <property type="component" value="Unassembled WGS sequence"/>
</dbReference>
<name>A0ABT7SE62_9CELL</name>
<dbReference type="Pfam" id="PF08281">
    <property type="entry name" value="Sigma70_r4_2"/>
    <property type="match status" value="1"/>
</dbReference>
<dbReference type="PANTHER" id="PTHR43133:SF50">
    <property type="entry name" value="ECF RNA POLYMERASE SIGMA FACTOR SIGM"/>
    <property type="match status" value="1"/>
</dbReference>
<dbReference type="InterPro" id="IPR007627">
    <property type="entry name" value="RNA_pol_sigma70_r2"/>
</dbReference>
<evidence type="ECO:0000256" key="1">
    <source>
        <dbReference type="ARBA" id="ARBA00010641"/>
    </source>
</evidence>
<evidence type="ECO:0000313" key="9">
    <source>
        <dbReference type="EMBL" id="MDM7854457.1"/>
    </source>
</evidence>
<keyword evidence="5" id="KW-0804">Transcription</keyword>
<evidence type="ECO:0000256" key="2">
    <source>
        <dbReference type="ARBA" id="ARBA00023015"/>
    </source>
</evidence>
<dbReference type="InterPro" id="IPR013325">
    <property type="entry name" value="RNA_pol_sigma_r2"/>
</dbReference>
<dbReference type="Gene3D" id="1.10.1740.10">
    <property type="match status" value="1"/>
</dbReference>